<evidence type="ECO:0000259" key="10">
    <source>
        <dbReference type="Pfam" id="PF03725"/>
    </source>
</evidence>
<dbReference type="InterPro" id="IPR015847">
    <property type="entry name" value="ExoRNase_PH_dom2"/>
</dbReference>
<dbReference type="InterPro" id="IPR036345">
    <property type="entry name" value="ExoRNase_PH_dom2_sf"/>
</dbReference>
<name>A0A833A5Q4_CALS0</name>
<keyword evidence="5 8" id="KW-0271">Exosome</keyword>
<dbReference type="InterPro" id="IPR027408">
    <property type="entry name" value="PNPase/RNase_PH_dom_sf"/>
</dbReference>
<feature type="domain" description="Exoribonuclease phosphorolytic" evidence="9">
    <location>
        <begin position="25"/>
        <end position="153"/>
    </location>
</feature>
<dbReference type="GO" id="GO:0010467">
    <property type="term" value="P:gene expression"/>
    <property type="evidence" value="ECO:0007669"/>
    <property type="project" value="UniProtKB-ARBA"/>
</dbReference>
<dbReference type="GO" id="GO:0000177">
    <property type="term" value="C:cytoplasmic exosome (RNase complex)"/>
    <property type="evidence" value="ECO:0007669"/>
    <property type="project" value="TreeGrafter"/>
</dbReference>
<evidence type="ECO:0000256" key="2">
    <source>
        <dbReference type="ARBA" id="ARBA00022490"/>
    </source>
</evidence>
<comment type="subunit">
    <text evidence="7 8">Component of the archaeal exosome complex. Forms a hexameric ring-like arrangement composed of 3 Rrp41-Rrp42 heterodimers. The hexameric ring associates with a trimer of Rrp4 and/or Csl4 subunits.</text>
</comment>
<dbReference type="CDD" id="cd11366">
    <property type="entry name" value="RNase_PH_archRRP41"/>
    <property type="match status" value="1"/>
</dbReference>
<dbReference type="InterPro" id="IPR020568">
    <property type="entry name" value="Ribosomal_Su5_D2-typ_SF"/>
</dbReference>
<evidence type="ECO:0000256" key="6">
    <source>
        <dbReference type="ARBA" id="ARBA00022839"/>
    </source>
</evidence>
<dbReference type="Proteomes" id="UP000608579">
    <property type="component" value="Unassembled WGS sequence"/>
</dbReference>
<dbReference type="SUPFAM" id="SSF54211">
    <property type="entry name" value="Ribosomal protein S5 domain 2-like"/>
    <property type="match status" value="1"/>
</dbReference>
<evidence type="ECO:0000256" key="5">
    <source>
        <dbReference type="ARBA" id="ARBA00022835"/>
    </source>
</evidence>
<feature type="domain" description="Exoribonuclease phosphorolytic" evidence="10">
    <location>
        <begin position="157"/>
        <end position="222"/>
    </location>
</feature>
<keyword evidence="6 8" id="KW-0269">Exonuclease</keyword>
<dbReference type="HAMAP" id="MF_00591">
    <property type="entry name" value="Exosome_Rrp41"/>
    <property type="match status" value="1"/>
</dbReference>
<evidence type="ECO:0000259" key="9">
    <source>
        <dbReference type="Pfam" id="PF01138"/>
    </source>
</evidence>
<dbReference type="EMBL" id="DQVM01000163">
    <property type="protein sequence ID" value="HIQ30513.1"/>
    <property type="molecule type" value="Genomic_DNA"/>
</dbReference>
<dbReference type="InterPro" id="IPR011807">
    <property type="entry name" value="Rrp41"/>
</dbReference>
<dbReference type="GO" id="GO:0003723">
    <property type="term" value="F:RNA binding"/>
    <property type="evidence" value="ECO:0007669"/>
    <property type="project" value="TreeGrafter"/>
</dbReference>
<proteinExistence type="inferred from homology"/>
<dbReference type="Pfam" id="PF03725">
    <property type="entry name" value="RNase_PH_C"/>
    <property type="match status" value="1"/>
</dbReference>
<evidence type="ECO:0000256" key="1">
    <source>
        <dbReference type="ARBA" id="ARBA00004496"/>
    </source>
</evidence>
<dbReference type="PANTHER" id="PTHR11953">
    <property type="entry name" value="EXOSOME COMPLEX COMPONENT"/>
    <property type="match status" value="1"/>
</dbReference>
<accession>A0A833A5Q4</accession>
<dbReference type="InterPro" id="IPR050080">
    <property type="entry name" value="RNase_PH"/>
</dbReference>
<dbReference type="Pfam" id="PF01138">
    <property type="entry name" value="RNase_PH"/>
    <property type="match status" value="1"/>
</dbReference>
<dbReference type="AlphaFoldDB" id="A0A833A5Q4"/>
<protein>
    <recommendedName>
        <fullName evidence="8">Exosome complex component Rrp41</fullName>
        <ecNumber evidence="8">3.1.13.-</ecNumber>
    </recommendedName>
</protein>
<evidence type="ECO:0000256" key="7">
    <source>
        <dbReference type="ARBA" id="ARBA00062149"/>
    </source>
</evidence>
<sequence length="247" mass="27604">MMLENRQVKLIDENGIRVDGRRPDELRPVKIEVGVLDNSDGSAYVEMGRTKIYAAVFGPKEVYPKHLEQPDRAILNCRYHMASFSVDERKPLGMTRREIELSKVIRQALETVVFLEEYPRTMIDIFVEVIQADGGTRTAGITAASLALADAGIAMSDLIAGVAVGKVEGRLVLDINDLEDKYGEADMPVAILPRLNSIVLFQLNGRMTLEEVKQALAMAREGINKIYQLQVEALKRRYSVNQIDEGQ</sequence>
<comment type="similarity">
    <text evidence="8">Belongs to the RNase PH family. Rrp41 subfamily.</text>
</comment>
<evidence type="ECO:0000256" key="4">
    <source>
        <dbReference type="ARBA" id="ARBA00022801"/>
    </source>
</evidence>
<comment type="function">
    <text evidence="8">Catalytic component of the exosome, which is a complex involved in RNA degradation. Has 3'-&gt;5' exoribonuclease activity. Can also synthesize heteropolymeric RNA-tails.</text>
</comment>
<keyword evidence="4 8" id="KW-0378">Hydrolase</keyword>
<comment type="subcellular location">
    <subcellularLocation>
        <location evidence="1 8">Cytoplasm</location>
    </subcellularLocation>
</comment>
<dbReference type="GO" id="GO:0000956">
    <property type="term" value="P:nuclear-transcribed mRNA catabolic process"/>
    <property type="evidence" value="ECO:0007669"/>
    <property type="project" value="UniProtKB-ARBA"/>
</dbReference>
<comment type="caution">
    <text evidence="11">The sequence shown here is derived from an EMBL/GenBank/DDBJ whole genome shotgun (WGS) entry which is preliminary data.</text>
</comment>
<dbReference type="PANTHER" id="PTHR11953:SF0">
    <property type="entry name" value="EXOSOME COMPLEX COMPONENT RRP41"/>
    <property type="match status" value="1"/>
</dbReference>
<dbReference type="SUPFAM" id="SSF55666">
    <property type="entry name" value="Ribonuclease PH domain 2-like"/>
    <property type="match status" value="1"/>
</dbReference>
<dbReference type="Gene3D" id="3.30.230.70">
    <property type="entry name" value="GHMP Kinase, N-terminal domain"/>
    <property type="match status" value="1"/>
</dbReference>
<evidence type="ECO:0000256" key="3">
    <source>
        <dbReference type="ARBA" id="ARBA00022722"/>
    </source>
</evidence>
<reference evidence="11" key="1">
    <citation type="journal article" date="2020" name="ISME J.">
        <title>Gammaproteobacteria mediating utilization of methyl-, sulfur- and petroleum organic compounds in deep ocean hydrothermal plumes.</title>
        <authorList>
            <person name="Zhou Z."/>
            <person name="Liu Y."/>
            <person name="Pan J."/>
            <person name="Cron B.R."/>
            <person name="Toner B.M."/>
            <person name="Anantharaman K."/>
            <person name="Breier J.A."/>
            <person name="Dick G.J."/>
            <person name="Li M."/>
        </authorList>
    </citation>
    <scope>NUCLEOTIDE SEQUENCE</scope>
    <source>
        <strain evidence="11">SZUA-1515</strain>
    </source>
</reference>
<dbReference type="GO" id="GO:0016075">
    <property type="term" value="P:rRNA catabolic process"/>
    <property type="evidence" value="ECO:0007669"/>
    <property type="project" value="TreeGrafter"/>
</dbReference>
<gene>
    <name evidence="8" type="primary">rrp41</name>
    <name evidence="11" type="ORF">EYH45_08155</name>
</gene>
<keyword evidence="2 8" id="KW-0963">Cytoplasm</keyword>
<evidence type="ECO:0000256" key="8">
    <source>
        <dbReference type="HAMAP-Rule" id="MF_00591"/>
    </source>
</evidence>
<evidence type="ECO:0000313" key="12">
    <source>
        <dbReference type="Proteomes" id="UP000608579"/>
    </source>
</evidence>
<organism evidence="11 12">
    <name type="scientific">Caldiarchaeum subterraneum</name>
    <dbReference type="NCBI Taxonomy" id="311458"/>
    <lineage>
        <taxon>Archaea</taxon>
        <taxon>Nitrososphaerota</taxon>
        <taxon>Candidatus Caldarchaeales</taxon>
        <taxon>Candidatus Caldarchaeaceae</taxon>
        <taxon>Candidatus Caldarchaeum</taxon>
    </lineage>
</organism>
<dbReference type="EC" id="3.1.13.-" evidence="8"/>
<evidence type="ECO:0000313" key="11">
    <source>
        <dbReference type="EMBL" id="HIQ30513.1"/>
    </source>
</evidence>
<dbReference type="FunFam" id="3.30.230.70:FF:000004">
    <property type="entry name" value="Exosome complex component Rrp41"/>
    <property type="match status" value="1"/>
</dbReference>
<dbReference type="GO" id="GO:0000175">
    <property type="term" value="F:3'-5'-RNA exonuclease activity"/>
    <property type="evidence" value="ECO:0007669"/>
    <property type="project" value="UniProtKB-UniRule"/>
</dbReference>
<dbReference type="InterPro" id="IPR001247">
    <property type="entry name" value="ExoRNase_PH_dom1"/>
</dbReference>
<keyword evidence="3 8" id="KW-0540">Nuclease</keyword>
<dbReference type="NCBIfam" id="TIGR02065">
    <property type="entry name" value="ECX1"/>
    <property type="match status" value="1"/>
</dbReference>